<gene>
    <name evidence="1" type="ORF">JG687_00019363</name>
</gene>
<proteinExistence type="predicted"/>
<dbReference type="EMBL" id="JAENGZ010003242">
    <property type="protein sequence ID" value="KAG6941915.1"/>
    <property type="molecule type" value="Genomic_DNA"/>
</dbReference>
<dbReference type="Proteomes" id="UP000688947">
    <property type="component" value="Unassembled WGS sequence"/>
</dbReference>
<evidence type="ECO:0000313" key="2">
    <source>
        <dbReference type="Proteomes" id="UP000688947"/>
    </source>
</evidence>
<accession>A0A8T1TN52</accession>
<name>A0A8T1TN52_9STRA</name>
<evidence type="ECO:0000313" key="1">
    <source>
        <dbReference type="EMBL" id="KAG6941915.1"/>
    </source>
</evidence>
<sequence length="61" mass="6846">MFGILYTASSCRIKNGTHGTHARNSIAIFASCVVRIFKLEQNKTSYTMQRTTSEPNTVIIH</sequence>
<comment type="caution">
    <text evidence="1">The sequence shown here is derived from an EMBL/GenBank/DDBJ whole genome shotgun (WGS) entry which is preliminary data.</text>
</comment>
<reference evidence="1" key="1">
    <citation type="submission" date="2021-01" db="EMBL/GenBank/DDBJ databases">
        <title>Phytophthora aleatoria, a newly-described species from Pinus radiata is distinct from Phytophthora cactorum isolates based on comparative genomics.</title>
        <authorList>
            <person name="Mcdougal R."/>
            <person name="Panda P."/>
            <person name="Williams N."/>
            <person name="Studholme D.J."/>
        </authorList>
    </citation>
    <scope>NUCLEOTIDE SEQUENCE</scope>
    <source>
        <strain evidence="1">NZFS 3830</strain>
    </source>
</reference>
<protein>
    <submittedName>
        <fullName evidence="1">Uncharacterized protein</fullName>
    </submittedName>
</protein>
<organism evidence="1 2">
    <name type="scientific">Phytophthora cactorum</name>
    <dbReference type="NCBI Taxonomy" id="29920"/>
    <lineage>
        <taxon>Eukaryota</taxon>
        <taxon>Sar</taxon>
        <taxon>Stramenopiles</taxon>
        <taxon>Oomycota</taxon>
        <taxon>Peronosporomycetes</taxon>
        <taxon>Peronosporales</taxon>
        <taxon>Peronosporaceae</taxon>
        <taxon>Phytophthora</taxon>
    </lineage>
</organism>
<dbReference type="AlphaFoldDB" id="A0A8T1TN52"/>